<evidence type="ECO:0000259" key="4">
    <source>
        <dbReference type="Pfam" id="PF07992"/>
    </source>
</evidence>
<dbReference type="InterPro" id="IPR036188">
    <property type="entry name" value="FAD/NAD-bd_sf"/>
</dbReference>
<comment type="similarity">
    <text evidence="1">Belongs to the class-II pyridine nucleotide-disulfide oxidoreductase family.</text>
</comment>
<evidence type="ECO:0000256" key="3">
    <source>
        <dbReference type="ARBA" id="ARBA00023002"/>
    </source>
</evidence>
<proteinExistence type="inferred from homology"/>
<dbReference type="InterPro" id="IPR050097">
    <property type="entry name" value="Ferredoxin-NADP_redctase_2"/>
</dbReference>
<dbReference type="GO" id="GO:0097237">
    <property type="term" value="P:cellular response to toxic substance"/>
    <property type="evidence" value="ECO:0007669"/>
    <property type="project" value="UniProtKB-ARBA"/>
</dbReference>
<name>A0A9P4N4P0_9PLEO</name>
<dbReference type="Proteomes" id="UP000800093">
    <property type="component" value="Unassembled WGS sequence"/>
</dbReference>
<dbReference type="PANTHER" id="PTHR48105">
    <property type="entry name" value="THIOREDOXIN REDUCTASE 1-RELATED-RELATED"/>
    <property type="match status" value="1"/>
</dbReference>
<evidence type="ECO:0000256" key="2">
    <source>
        <dbReference type="ARBA" id="ARBA00022630"/>
    </source>
</evidence>
<reference evidence="6" key="1">
    <citation type="journal article" date="2020" name="Stud. Mycol.">
        <title>101 Dothideomycetes genomes: A test case for predicting lifestyles and emergence of pathogens.</title>
        <authorList>
            <person name="Haridas S."/>
            <person name="Albert R."/>
            <person name="Binder M."/>
            <person name="Bloem J."/>
            <person name="LaButti K."/>
            <person name="Salamov A."/>
            <person name="Andreopoulos B."/>
            <person name="Baker S."/>
            <person name="Barry K."/>
            <person name="Bills G."/>
            <person name="Bluhm B."/>
            <person name="Cannon C."/>
            <person name="Castanera R."/>
            <person name="Culley D."/>
            <person name="Daum C."/>
            <person name="Ezra D."/>
            <person name="Gonzalez J."/>
            <person name="Henrissat B."/>
            <person name="Kuo A."/>
            <person name="Liang C."/>
            <person name="Lipzen A."/>
            <person name="Lutzoni F."/>
            <person name="Magnuson J."/>
            <person name="Mondo S."/>
            <person name="Nolan M."/>
            <person name="Ohm R."/>
            <person name="Pangilinan J."/>
            <person name="Park H.-J."/>
            <person name="Ramirez L."/>
            <person name="Alfaro M."/>
            <person name="Sun H."/>
            <person name="Tritt A."/>
            <person name="Yoshinaga Y."/>
            <person name="Zwiers L.-H."/>
            <person name="Turgeon B."/>
            <person name="Goodwin S."/>
            <person name="Spatafora J."/>
            <person name="Crous P."/>
            <person name="Grigoriev I."/>
        </authorList>
    </citation>
    <scope>NUCLEOTIDE SEQUENCE [LARGE SCALE GENOMIC DNA]</scope>
    <source>
        <strain evidence="6">CBS 304.66</strain>
    </source>
</reference>
<dbReference type="EMBL" id="ML986612">
    <property type="protein sequence ID" value="KAF2265003.1"/>
    <property type="molecule type" value="Genomic_DNA"/>
</dbReference>
<dbReference type="GO" id="GO:0016491">
    <property type="term" value="F:oxidoreductase activity"/>
    <property type="evidence" value="ECO:0007669"/>
    <property type="project" value="UniProtKB-KW"/>
</dbReference>
<comment type="caution">
    <text evidence="5">The sequence shown here is derived from an EMBL/GenBank/DDBJ whole genome shotgun (WGS) entry which is preliminary data.</text>
</comment>
<gene>
    <name evidence="5" type="ORF">CC78DRAFT_532857</name>
</gene>
<evidence type="ECO:0000256" key="1">
    <source>
        <dbReference type="ARBA" id="ARBA00009333"/>
    </source>
</evidence>
<sequence length="320" mass="34544">MADATVYDVLIIGGGPAGSSAALTLVRQRHPVLVFDTGKYRCDPSYYLHGLSGSDHKTPRELIATARKELEQYECFNSKTAEIVELKKVDGIFEAKDKDGTAYRGRKVILANGVSSMFPQIEGYESCWGKGIFHNLFAQAYNTDPKSDHAGVLAVDWIAMPQFSLHLSHLANQLAGSITIYTNGNDELPKQIADKIEGKPWKTDTRKIARIAMKSPQSSTAVDITFEDGETVTEAFLGHSPIPRLNGPFAEQLGLQLTPSGEYVTNGFFGETSEKGVYAAGDVMTMFKVLPNAVASGAQAAAGIAVALQEEKHGLPSVFG</sequence>
<evidence type="ECO:0000313" key="5">
    <source>
        <dbReference type="EMBL" id="KAF2265003.1"/>
    </source>
</evidence>
<dbReference type="PRINTS" id="PR00368">
    <property type="entry name" value="FADPNR"/>
</dbReference>
<organism evidence="5 6">
    <name type="scientific">Lojkania enalia</name>
    <dbReference type="NCBI Taxonomy" id="147567"/>
    <lineage>
        <taxon>Eukaryota</taxon>
        <taxon>Fungi</taxon>
        <taxon>Dikarya</taxon>
        <taxon>Ascomycota</taxon>
        <taxon>Pezizomycotina</taxon>
        <taxon>Dothideomycetes</taxon>
        <taxon>Pleosporomycetidae</taxon>
        <taxon>Pleosporales</taxon>
        <taxon>Pleosporales incertae sedis</taxon>
        <taxon>Lojkania</taxon>
    </lineage>
</organism>
<dbReference type="InterPro" id="IPR023753">
    <property type="entry name" value="FAD/NAD-binding_dom"/>
</dbReference>
<dbReference type="OrthoDB" id="10260355at2759"/>
<keyword evidence="2" id="KW-0285">Flavoprotein</keyword>
<dbReference type="Pfam" id="PF07992">
    <property type="entry name" value="Pyr_redox_2"/>
    <property type="match status" value="1"/>
</dbReference>
<feature type="domain" description="FAD/NAD(P)-binding" evidence="4">
    <location>
        <begin position="7"/>
        <end position="131"/>
    </location>
</feature>
<protein>
    <submittedName>
        <fullName evidence="5">FAD/NAD(P)-binding domain-containing protein</fullName>
    </submittedName>
</protein>
<keyword evidence="6" id="KW-1185">Reference proteome</keyword>
<dbReference type="PRINTS" id="PR00469">
    <property type="entry name" value="PNDRDTASEII"/>
</dbReference>
<accession>A0A9P4N4P0</accession>
<dbReference type="AlphaFoldDB" id="A0A9P4N4P0"/>
<dbReference type="Gene3D" id="3.50.50.60">
    <property type="entry name" value="FAD/NAD(P)-binding domain"/>
    <property type="match status" value="2"/>
</dbReference>
<evidence type="ECO:0000313" key="6">
    <source>
        <dbReference type="Proteomes" id="UP000800093"/>
    </source>
</evidence>
<dbReference type="SUPFAM" id="SSF51905">
    <property type="entry name" value="FAD/NAD(P)-binding domain"/>
    <property type="match status" value="1"/>
</dbReference>
<keyword evidence="3" id="KW-0560">Oxidoreductase</keyword>